<reference evidence="3" key="1">
    <citation type="journal article" date="2019" name="Int. J. Syst. Evol. Microbiol.">
        <title>The Global Catalogue of Microorganisms (GCM) 10K type strain sequencing project: providing services to taxonomists for standard genome sequencing and annotation.</title>
        <authorList>
            <consortium name="The Broad Institute Genomics Platform"/>
            <consortium name="The Broad Institute Genome Sequencing Center for Infectious Disease"/>
            <person name="Wu L."/>
            <person name="Ma J."/>
        </authorList>
    </citation>
    <scope>NUCLEOTIDE SEQUENCE [LARGE SCALE GENOMIC DNA]</scope>
    <source>
        <strain evidence="3">KCTC 42456</strain>
    </source>
</reference>
<accession>A0ABW5TRB3</accession>
<evidence type="ECO:0008006" key="4">
    <source>
        <dbReference type="Google" id="ProtNLM"/>
    </source>
</evidence>
<evidence type="ECO:0000313" key="3">
    <source>
        <dbReference type="Proteomes" id="UP001597546"/>
    </source>
</evidence>
<gene>
    <name evidence="2" type="ORF">ACFSSE_08865</name>
</gene>
<proteinExistence type="predicted"/>
<evidence type="ECO:0000256" key="1">
    <source>
        <dbReference type="SAM" id="MobiDB-lite"/>
    </source>
</evidence>
<feature type="compositionally biased region" description="Polar residues" evidence="1">
    <location>
        <begin position="7"/>
        <end position="21"/>
    </location>
</feature>
<keyword evidence="3" id="KW-1185">Reference proteome</keyword>
<name>A0ABW5TRB3_9SPHI</name>
<protein>
    <recommendedName>
        <fullName evidence="4">DUF1963 domain-containing protein</fullName>
    </recommendedName>
</protein>
<dbReference type="Proteomes" id="UP001597546">
    <property type="component" value="Unassembled WGS sequence"/>
</dbReference>
<comment type="caution">
    <text evidence="2">The sequence shown here is derived from an EMBL/GenBank/DDBJ whole genome shotgun (WGS) entry which is preliminary data.</text>
</comment>
<evidence type="ECO:0000313" key="2">
    <source>
        <dbReference type="EMBL" id="MFD2731817.1"/>
    </source>
</evidence>
<organism evidence="2 3">
    <name type="scientific">Pedobacter alpinus</name>
    <dbReference type="NCBI Taxonomy" id="1590643"/>
    <lineage>
        <taxon>Bacteria</taxon>
        <taxon>Pseudomonadati</taxon>
        <taxon>Bacteroidota</taxon>
        <taxon>Sphingobacteriia</taxon>
        <taxon>Sphingobacteriales</taxon>
        <taxon>Sphingobacteriaceae</taxon>
        <taxon>Pedobacter</taxon>
    </lineage>
</organism>
<feature type="region of interest" description="Disordered" evidence="1">
    <location>
        <begin position="1"/>
        <end position="21"/>
    </location>
</feature>
<dbReference type="EMBL" id="JBHULV010000027">
    <property type="protein sequence ID" value="MFD2731817.1"/>
    <property type="molecule type" value="Genomic_DNA"/>
</dbReference>
<sequence length="381" mass="43697">MAILPDHSSTQITQREMTQNQPIPCPECDRIKYFEGLCYACNNRKLREHYELMTKDQIEETIKNIIDKIETIDQWEDVYKDFSGLLAYQDIDTKEISKSAFEKNVFYPPTLYRNASEETQDKLIELILKPDCKEANHILSCLAVIGSEKVREVFYELENNPLPWRKKLHVNPSFYASLGGWTFDESGKRTELNYKECFSIANEEREDNAIIIGEAKSENCSVCSCQTVNILTLNGNDKRLSFLGLNGTLKIPICPNCASMCEKTIIRYQLDGESSFEIIEPFADENYILEDDFKKLTTNNLKLSQSKKPPYFSCGNDDVSTIGGNPEWVQDWQYESCPDCQKKMKLLSAISWDQVLEGSEGILYIEICTDCSVVATFHQQT</sequence>